<sequence length="719" mass="84350">MKQKYLHLLLLIGTYCMTAQNKEEIKNFFWNSNDNYSKIINVPEKYKNESAVIIYKNENYDFHKFGKSVTYTTSTRKRIKLQDQAAITEFSEFSFRDKFYVKKGFSWKKGTLTLGIKIVKQDGKEIEIDVDKESVTEDDSKKIAISNLEVGDIIDFYFHSVEPFKSIEAFGFEPVEATLGENYPILNLKMTFETENDFFVNFNSYNGAPELKKIETKKSSDRKYELIASDVAKNDFPRWFLPLVELPCYKFQVFFARSGKFEQRADAFLPKDESEIKKIVSKEDILDFYTSKFYPNGNLNDVNDFLKDKKFASEEEKLKEIYYFARHQFYTRYIEAYVLGETNIVAYPYHLYNSYPIFFNSEEQFIRYFMEYLKKNEIDYDIIVATGRENGPIKDILIQQNARVLLKINTTNPLYFGNFTPYSLPNQFDTSLENTNAYALKVTKNKKVTDIEEIKLPGSTNQNNISKVMLQTSFDIASNTLNISKTTSLFGNNKSFEQSNKMNFYDYINEDYERYQTTPLLELVRNKKMKEKYKKEYDALLSKLKDKQSESLKNATEKEYDVKVDNFSFTILNTGRYSDTEPFEYKENFSIKDNFIKKAGPNYIIEIGKLIDSQVEISEKEHKRENNIYTVFPRTFNYKIEFTIPEGYTANGIEKLSKTIENETGSFISTVTITNNVLTLEATKKYNHDYEPVSNWQKMIAFLDAAYQLTQEKILLKKQ</sequence>
<proteinExistence type="predicted"/>
<name>A0A6I4ITS4_9FLAO</name>
<dbReference type="Gene3D" id="2.60.120.1130">
    <property type="match status" value="1"/>
</dbReference>
<evidence type="ECO:0000313" key="1">
    <source>
        <dbReference type="EMBL" id="MVO10266.1"/>
    </source>
</evidence>
<dbReference type="Proteomes" id="UP000431264">
    <property type="component" value="Unassembled WGS sequence"/>
</dbReference>
<evidence type="ECO:0008006" key="3">
    <source>
        <dbReference type="Google" id="ProtNLM"/>
    </source>
</evidence>
<protein>
    <recommendedName>
        <fullName evidence="3">DUF3857 domain-containing protein</fullName>
    </recommendedName>
</protein>
<gene>
    <name evidence="1" type="ORF">GOQ30_13920</name>
</gene>
<dbReference type="EMBL" id="WQLW01000011">
    <property type="protein sequence ID" value="MVO10266.1"/>
    <property type="molecule type" value="Genomic_DNA"/>
</dbReference>
<dbReference type="RefSeq" id="WP_140998694.1">
    <property type="nucleotide sequence ID" value="NZ_VDCZ01000011.1"/>
</dbReference>
<organism evidence="1 2">
    <name type="scientific">Flavobacterium profundi</name>
    <dbReference type="NCBI Taxonomy" id="1774945"/>
    <lineage>
        <taxon>Bacteria</taxon>
        <taxon>Pseudomonadati</taxon>
        <taxon>Bacteroidota</taxon>
        <taxon>Flavobacteriia</taxon>
        <taxon>Flavobacteriales</taxon>
        <taxon>Flavobacteriaceae</taxon>
        <taxon>Flavobacterium</taxon>
    </lineage>
</organism>
<evidence type="ECO:0000313" key="2">
    <source>
        <dbReference type="Proteomes" id="UP000431264"/>
    </source>
</evidence>
<accession>A0A6I4ITS4</accession>
<reference evidence="2" key="1">
    <citation type="submission" date="2019-05" db="EMBL/GenBank/DDBJ databases">
        <title>Flavobacterium profundi sp. nov., isolated from a deep-sea seamount.</title>
        <authorList>
            <person name="Zhang D.-C."/>
        </authorList>
    </citation>
    <scope>NUCLEOTIDE SEQUENCE [LARGE SCALE GENOMIC DNA]</scope>
    <source>
        <strain evidence="2">TP390</strain>
    </source>
</reference>
<dbReference type="OrthoDB" id="1153981at2"/>
<keyword evidence="2" id="KW-1185">Reference proteome</keyword>
<dbReference type="AlphaFoldDB" id="A0A6I4ITS4"/>
<comment type="caution">
    <text evidence="1">The sequence shown here is derived from an EMBL/GenBank/DDBJ whole genome shotgun (WGS) entry which is preliminary data.</text>
</comment>